<evidence type="ECO:0000256" key="5">
    <source>
        <dbReference type="ARBA" id="ARBA00012609"/>
    </source>
</evidence>
<feature type="domain" description="Transthyretin/hydroxyisourate hydrolase" evidence="9">
    <location>
        <begin position="168"/>
        <end position="279"/>
    </location>
</feature>
<organism evidence="10 11">
    <name type="scientific">Galactobacter caseinivorans</name>
    <dbReference type="NCBI Taxonomy" id="2676123"/>
    <lineage>
        <taxon>Bacteria</taxon>
        <taxon>Bacillati</taxon>
        <taxon>Actinomycetota</taxon>
        <taxon>Actinomycetes</taxon>
        <taxon>Micrococcales</taxon>
        <taxon>Micrococcaceae</taxon>
        <taxon>Galactobacter</taxon>
    </lineage>
</organism>
<evidence type="ECO:0000313" key="10">
    <source>
        <dbReference type="EMBL" id="RKW70475.1"/>
    </source>
</evidence>
<comment type="catalytic activity">
    <reaction evidence="1">
        <text>5-hydroxyisourate + H2O = 5-hydroxy-2-oxo-4-ureido-2,5-dihydro-1H-imidazole-5-carboxylate + H(+)</text>
        <dbReference type="Rhea" id="RHEA:23736"/>
        <dbReference type="ChEBI" id="CHEBI:15377"/>
        <dbReference type="ChEBI" id="CHEBI:15378"/>
        <dbReference type="ChEBI" id="CHEBI:18072"/>
        <dbReference type="ChEBI" id="CHEBI:58639"/>
        <dbReference type="EC" id="3.5.2.17"/>
    </reaction>
</comment>
<dbReference type="EC" id="3.5.2.17" evidence="5"/>
<dbReference type="SMART" id="SM00095">
    <property type="entry name" value="TR_THY"/>
    <property type="match status" value="1"/>
</dbReference>
<evidence type="ECO:0000256" key="7">
    <source>
        <dbReference type="ARBA" id="ARBA00022801"/>
    </source>
</evidence>
<dbReference type="GO" id="GO:0033971">
    <property type="term" value="F:hydroxyisourate hydrolase activity"/>
    <property type="evidence" value="ECO:0007669"/>
    <property type="project" value="UniProtKB-EC"/>
</dbReference>
<evidence type="ECO:0000256" key="6">
    <source>
        <dbReference type="ARBA" id="ARBA00022631"/>
    </source>
</evidence>
<dbReference type="NCBIfam" id="TIGR03180">
    <property type="entry name" value="UraD_2"/>
    <property type="match status" value="1"/>
</dbReference>
<evidence type="ECO:0000259" key="9">
    <source>
        <dbReference type="SMART" id="SM00095"/>
    </source>
</evidence>
<dbReference type="AlphaFoldDB" id="A0A496PIZ5"/>
<protein>
    <recommendedName>
        <fullName evidence="5">hydroxyisourate hydrolase</fullName>
        <ecNumber evidence="5">3.5.2.17</ecNumber>
    </recommendedName>
</protein>
<dbReference type="EMBL" id="QQXL01000004">
    <property type="protein sequence ID" value="RKW70475.1"/>
    <property type="molecule type" value="Genomic_DNA"/>
</dbReference>
<dbReference type="Gene3D" id="1.10.3330.10">
    <property type="entry name" value="Oxo-4-hydroxy-4-carboxy-5-ureidoimidazoline decarboxylase"/>
    <property type="match status" value="1"/>
</dbReference>
<dbReference type="GO" id="GO:0006144">
    <property type="term" value="P:purine nucleobase metabolic process"/>
    <property type="evidence" value="ECO:0007669"/>
    <property type="project" value="UniProtKB-KW"/>
</dbReference>
<dbReference type="InterPro" id="IPR023416">
    <property type="entry name" value="Transthyretin/HIU_hydrolase_d"/>
</dbReference>
<dbReference type="PRINTS" id="PR00189">
    <property type="entry name" value="TRNSTHYRETIN"/>
</dbReference>
<comment type="caution">
    <text evidence="10">The sequence shown here is derived from an EMBL/GenBank/DDBJ whole genome shotgun (WGS) entry which is preliminary data.</text>
</comment>
<keyword evidence="11" id="KW-1185">Reference proteome</keyword>
<keyword evidence="10" id="KW-0456">Lyase</keyword>
<dbReference type="Gene3D" id="2.60.40.180">
    <property type="entry name" value="Transthyretin/hydroxyisourate hydrolase domain"/>
    <property type="match status" value="1"/>
</dbReference>
<dbReference type="Pfam" id="PF00576">
    <property type="entry name" value="Transthyretin"/>
    <property type="match status" value="1"/>
</dbReference>
<comment type="subunit">
    <text evidence="4">Homotetramer.</text>
</comment>
<sequence>MDLSLFNTLPADLAAAAVRPAVDVDRWVDAIVAGRPYADRDALLATARQQPAFTPSELDAALAHHPRIGERPEGNSAEAELSRTEQASIGVGQETETARRLAAGNADYEQRFQRVFLIRAAGRSAEDILAQLERRLTQDRAAEAAEAAEQLAQIALLRLEGIVTPAAGGRSHITTHILDTGTGRPASGVKATLESPTDSGWQEIGQGMTDSDGRINNLGPAEVGEGRYRITFETGAYFGAKGTETFFPAVTLDFVVADTSAHYHVPLLLSPFAYSTYRGS</sequence>
<evidence type="ECO:0000313" key="11">
    <source>
        <dbReference type="Proteomes" id="UP000273119"/>
    </source>
</evidence>
<dbReference type="Pfam" id="PF09349">
    <property type="entry name" value="OHCU_decarbox"/>
    <property type="match status" value="1"/>
</dbReference>
<accession>A0A496PIZ5</accession>
<dbReference type="NCBIfam" id="NF010372">
    <property type="entry name" value="PRK13798.1"/>
    <property type="match status" value="1"/>
</dbReference>
<dbReference type="SUPFAM" id="SSF49472">
    <property type="entry name" value="Transthyretin (synonym: prealbumin)"/>
    <property type="match status" value="1"/>
</dbReference>
<gene>
    <name evidence="10" type="primary">uraD</name>
    <name evidence="10" type="ORF">DWQ67_08340</name>
</gene>
<dbReference type="InterPro" id="IPR017595">
    <property type="entry name" value="OHCU_decarboxylase-2"/>
</dbReference>
<dbReference type="CDD" id="cd05822">
    <property type="entry name" value="TLP_HIUase"/>
    <property type="match status" value="1"/>
</dbReference>
<dbReference type="InterPro" id="IPR036817">
    <property type="entry name" value="Transthyretin/HIU_hydrolase_sf"/>
</dbReference>
<dbReference type="InterPro" id="IPR000895">
    <property type="entry name" value="Transthyretin/HIU_hydrolase"/>
</dbReference>
<dbReference type="PANTHER" id="PTHR10395:SF7">
    <property type="entry name" value="5-HYDROXYISOURATE HYDROLASE"/>
    <property type="match status" value="1"/>
</dbReference>
<dbReference type="InterPro" id="IPR014306">
    <property type="entry name" value="Hydroxyisourate_hydrolase"/>
</dbReference>
<evidence type="ECO:0000256" key="3">
    <source>
        <dbReference type="ARBA" id="ARBA00009850"/>
    </source>
</evidence>
<keyword evidence="7" id="KW-0378">Hydrolase</keyword>
<dbReference type="InterPro" id="IPR018020">
    <property type="entry name" value="OHCU_decarboxylase"/>
</dbReference>
<dbReference type="SUPFAM" id="SSF158694">
    <property type="entry name" value="UraD-Like"/>
    <property type="match status" value="1"/>
</dbReference>
<feature type="binding site" evidence="8">
    <location>
        <position position="214"/>
    </location>
    <ligand>
        <name>substrate</name>
    </ligand>
</feature>
<proteinExistence type="inferred from homology"/>
<dbReference type="Proteomes" id="UP000273119">
    <property type="component" value="Unassembled WGS sequence"/>
</dbReference>
<evidence type="ECO:0000256" key="2">
    <source>
        <dbReference type="ARBA" id="ARBA00002704"/>
    </source>
</evidence>
<evidence type="ECO:0000256" key="1">
    <source>
        <dbReference type="ARBA" id="ARBA00001043"/>
    </source>
</evidence>
<comment type="similarity">
    <text evidence="3">Belongs to the transthyretin family. 5-hydroxyisourate hydrolase subfamily.</text>
</comment>
<comment type="function">
    <text evidence="2">Catalyzes the hydrolysis of 5-hydroxyisourate (HIU) to 2-oxo-4-hydroxy-4-carboxy-5-ureidoimidazoline (OHCU).</text>
</comment>
<dbReference type="GO" id="GO:0016829">
    <property type="term" value="F:lyase activity"/>
    <property type="evidence" value="ECO:0007669"/>
    <property type="project" value="UniProtKB-KW"/>
</dbReference>
<feature type="binding site" evidence="8">
    <location>
        <position position="176"/>
    </location>
    <ligand>
        <name>substrate</name>
    </ligand>
</feature>
<evidence type="ECO:0000256" key="4">
    <source>
        <dbReference type="ARBA" id="ARBA00011881"/>
    </source>
</evidence>
<dbReference type="PANTHER" id="PTHR10395">
    <property type="entry name" value="URICASE AND TRANSTHYRETIN-RELATED"/>
    <property type="match status" value="1"/>
</dbReference>
<dbReference type="InterPro" id="IPR036778">
    <property type="entry name" value="OHCU_decarboxylase_sf"/>
</dbReference>
<dbReference type="NCBIfam" id="TIGR02962">
    <property type="entry name" value="hdxy_isourate"/>
    <property type="match status" value="1"/>
</dbReference>
<name>A0A496PIZ5_9MICC</name>
<evidence type="ECO:0000256" key="8">
    <source>
        <dbReference type="PIRSR" id="PIRSR600895-51"/>
    </source>
</evidence>
<keyword evidence="6" id="KW-0659">Purine metabolism</keyword>
<feature type="binding site" evidence="8">
    <location>
        <position position="277"/>
    </location>
    <ligand>
        <name>substrate</name>
    </ligand>
</feature>
<reference evidence="10 11" key="1">
    <citation type="submission" date="2018-07" db="EMBL/GenBank/DDBJ databases">
        <title>Arthrobacter sp. nov., isolated from raw cow's milk with high bacterial count.</title>
        <authorList>
            <person name="Hahne J."/>
            <person name="Isele D."/>
            <person name="Lipski A."/>
        </authorList>
    </citation>
    <scope>NUCLEOTIDE SEQUENCE [LARGE SCALE GENOMIC DNA]</scope>
    <source>
        <strain evidence="10 11">JZ R-183</strain>
    </source>
</reference>